<dbReference type="Pfam" id="PF04075">
    <property type="entry name" value="F420H2_quin_red"/>
    <property type="match status" value="1"/>
</dbReference>
<dbReference type="EMBL" id="AP023287">
    <property type="protein sequence ID" value="BCI54539.1"/>
    <property type="molecule type" value="Genomic_DNA"/>
</dbReference>
<evidence type="ECO:0000256" key="1">
    <source>
        <dbReference type="ARBA" id="ARBA00008710"/>
    </source>
</evidence>
<dbReference type="GO" id="GO:0016491">
    <property type="term" value="F:oxidoreductase activity"/>
    <property type="evidence" value="ECO:0007669"/>
    <property type="project" value="InterPro"/>
</dbReference>
<dbReference type="Proteomes" id="UP000515734">
    <property type="component" value="Chromosome"/>
</dbReference>
<sequence>MEPPTTTARAPLQSCMPTPYGRADWNTGAMSNLSPVQQVGVRLLRLHDMLYKKSGGRVGHRIPGMPPSLMLHTVGAKTGKSRSNTLTYARDGENYLIVASLGGAPKSPDWYHNLKANPNVEINVGTRRFAVTARPVLPDDPDYARLWRIVNDNNANRYDAYQKRTTRPIPIVVLQPR</sequence>
<name>A0A6S6P830_9MYCO</name>
<dbReference type="Gene3D" id="2.30.110.10">
    <property type="entry name" value="Electron Transport, Fmn-binding Protein, Chain A"/>
    <property type="match status" value="1"/>
</dbReference>
<evidence type="ECO:0000313" key="3">
    <source>
        <dbReference type="EMBL" id="BCI54539.1"/>
    </source>
</evidence>
<gene>
    <name evidence="3" type="ORF">NIIDNTM18_38170</name>
</gene>
<dbReference type="PANTHER" id="PTHR39428:SF1">
    <property type="entry name" value="F420H(2)-DEPENDENT QUINONE REDUCTASE RV1261C"/>
    <property type="match status" value="1"/>
</dbReference>
<reference evidence="3 4" key="1">
    <citation type="submission" date="2020-07" db="EMBL/GenBank/DDBJ databases">
        <title>Complete genome sequence of Mycolicibacterium litorale like strain isolated from cardiac implantable electronic device infection.</title>
        <authorList>
            <person name="Fukano H."/>
            <person name="Miyama H."/>
            <person name="Hoshino Y."/>
        </authorList>
    </citation>
    <scope>NUCLEOTIDE SEQUENCE [LARGE SCALE GENOMIC DNA]</scope>
    <source>
        <strain evidence="3 4">NIIDNTM18</strain>
    </source>
</reference>
<dbReference type="NCBIfam" id="TIGR00026">
    <property type="entry name" value="hi_GC_TIGR00026"/>
    <property type="match status" value="1"/>
</dbReference>
<dbReference type="AlphaFoldDB" id="A0A6S6P830"/>
<dbReference type="GO" id="GO:0005886">
    <property type="term" value="C:plasma membrane"/>
    <property type="evidence" value="ECO:0007669"/>
    <property type="project" value="TreeGrafter"/>
</dbReference>
<organism evidence="3 4">
    <name type="scientific">Mycolicibacterium litorale</name>
    <dbReference type="NCBI Taxonomy" id="758802"/>
    <lineage>
        <taxon>Bacteria</taxon>
        <taxon>Bacillati</taxon>
        <taxon>Actinomycetota</taxon>
        <taxon>Actinomycetes</taxon>
        <taxon>Mycobacteriales</taxon>
        <taxon>Mycobacteriaceae</taxon>
        <taxon>Mycolicibacterium</taxon>
    </lineage>
</organism>
<dbReference type="SUPFAM" id="SSF50475">
    <property type="entry name" value="FMN-binding split barrel"/>
    <property type="match status" value="1"/>
</dbReference>
<dbReference type="InterPro" id="IPR012349">
    <property type="entry name" value="Split_barrel_FMN-bd"/>
</dbReference>
<comment type="similarity">
    <text evidence="1">Belongs to the F420H(2)-dependent quinone reductase family.</text>
</comment>
<evidence type="ECO:0000256" key="2">
    <source>
        <dbReference type="ARBA" id="ARBA00049106"/>
    </source>
</evidence>
<protein>
    <submittedName>
        <fullName evidence="3">F420H(2)-dependent quinone reductase</fullName>
    </submittedName>
</protein>
<dbReference type="InterPro" id="IPR004378">
    <property type="entry name" value="F420H2_quin_Rdtase"/>
</dbReference>
<evidence type="ECO:0000313" key="4">
    <source>
        <dbReference type="Proteomes" id="UP000515734"/>
    </source>
</evidence>
<dbReference type="GO" id="GO:0070967">
    <property type="term" value="F:coenzyme F420 binding"/>
    <property type="evidence" value="ECO:0007669"/>
    <property type="project" value="TreeGrafter"/>
</dbReference>
<proteinExistence type="inferred from homology"/>
<comment type="catalytic activity">
    <reaction evidence="2">
        <text>oxidized coenzyme F420-(gamma-L-Glu)(n) + a quinol + H(+) = reduced coenzyme F420-(gamma-L-Glu)(n) + a quinone</text>
        <dbReference type="Rhea" id="RHEA:39663"/>
        <dbReference type="Rhea" id="RHEA-COMP:12939"/>
        <dbReference type="Rhea" id="RHEA-COMP:14378"/>
        <dbReference type="ChEBI" id="CHEBI:15378"/>
        <dbReference type="ChEBI" id="CHEBI:24646"/>
        <dbReference type="ChEBI" id="CHEBI:132124"/>
        <dbReference type="ChEBI" id="CHEBI:133980"/>
        <dbReference type="ChEBI" id="CHEBI:139511"/>
    </reaction>
</comment>
<dbReference type="PANTHER" id="PTHR39428">
    <property type="entry name" value="F420H(2)-DEPENDENT QUINONE REDUCTASE RV1261C"/>
    <property type="match status" value="1"/>
</dbReference>
<accession>A0A6S6P830</accession>